<evidence type="ECO:0000256" key="6">
    <source>
        <dbReference type="ARBA" id="ARBA00044805"/>
    </source>
</evidence>
<keyword evidence="9" id="KW-1185">Reference proteome</keyword>
<dbReference type="InterPro" id="IPR011989">
    <property type="entry name" value="ARM-like"/>
</dbReference>
<dbReference type="AlphaFoldDB" id="A0A165HEC0"/>
<reference evidence="8 9" key="1">
    <citation type="journal article" date="2016" name="Mol. Biol. Evol.">
        <title>Comparative Genomics of Early-Diverging Mushroom-Forming Fungi Provides Insights into the Origins of Lignocellulose Decay Capabilities.</title>
        <authorList>
            <person name="Nagy L.G."/>
            <person name="Riley R."/>
            <person name="Tritt A."/>
            <person name="Adam C."/>
            <person name="Daum C."/>
            <person name="Floudas D."/>
            <person name="Sun H."/>
            <person name="Yadav J.S."/>
            <person name="Pangilinan J."/>
            <person name="Larsson K.H."/>
            <person name="Matsuura K."/>
            <person name="Barry K."/>
            <person name="Labutti K."/>
            <person name="Kuo R."/>
            <person name="Ohm R.A."/>
            <person name="Bhattacharya S.S."/>
            <person name="Shirouzu T."/>
            <person name="Yoshinaga Y."/>
            <person name="Martin F.M."/>
            <person name="Grigoriev I.V."/>
            <person name="Hibbett D.S."/>
        </authorList>
    </citation>
    <scope>NUCLEOTIDE SEQUENCE [LARGE SCALE GENOMIC DNA]</scope>
    <source>
        <strain evidence="8 9">HHB12029</strain>
    </source>
</reference>
<name>A0A165HEC0_EXIGL</name>
<accession>A0A165HEC0</accession>
<evidence type="ECO:0000313" key="8">
    <source>
        <dbReference type="EMBL" id="KZV91844.1"/>
    </source>
</evidence>
<comment type="similarity">
    <text evidence="1">Belongs to the ataxin-10 family.</text>
</comment>
<evidence type="ECO:0000256" key="2">
    <source>
        <dbReference type="ARBA" id="ARBA00022618"/>
    </source>
</evidence>
<dbReference type="GO" id="GO:0005829">
    <property type="term" value="C:cytosol"/>
    <property type="evidence" value="ECO:0007669"/>
    <property type="project" value="TreeGrafter"/>
</dbReference>
<dbReference type="InterPro" id="IPR016024">
    <property type="entry name" value="ARM-type_fold"/>
</dbReference>
<feature type="domain" description="Ataxin-10" evidence="7">
    <location>
        <begin position="156"/>
        <end position="234"/>
    </location>
</feature>
<dbReference type="OrthoDB" id="379794at2759"/>
<dbReference type="PANTHER" id="PTHR13255">
    <property type="entry name" value="ATAXIN-10"/>
    <property type="match status" value="1"/>
</dbReference>
<protein>
    <recommendedName>
        <fullName evidence="5">Ataxin-10 homolog</fullName>
    </recommendedName>
    <alternativeName>
        <fullName evidence="6">Copper transport protein 86</fullName>
    </alternativeName>
</protein>
<dbReference type="EMBL" id="KV426019">
    <property type="protein sequence ID" value="KZV91844.1"/>
    <property type="molecule type" value="Genomic_DNA"/>
</dbReference>
<evidence type="ECO:0000256" key="1">
    <source>
        <dbReference type="ARBA" id="ARBA00008384"/>
    </source>
</evidence>
<comment type="function">
    <text evidence="4">May play a role in the regulation of cytokinesis.</text>
</comment>
<dbReference type="Proteomes" id="UP000077266">
    <property type="component" value="Unassembled WGS sequence"/>
</dbReference>
<keyword evidence="2" id="KW-0132">Cell division</keyword>
<dbReference type="Pfam" id="PF09759">
    <property type="entry name" value="Atx10homo_assoc"/>
    <property type="match status" value="1"/>
</dbReference>
<evidence type="ECO:0000313" key="9">
    <source>
        <dbReference type="Proteomes" id="UP000077266"/>
    </source>
</evidence>
<organism evidence="8 9">
    <name type="scientific">Exidia glandulosa HHB12029</name>
    <dbReference type="NCBI Taxonomy" id="1314781"/>
    <lineage>
        <taxon>Eukaryota</taxon>
        <taxon>Fungi</taxon>
        <taxon>Dikarya</taxon>
        <taxon>Basidiomycota</taxon>
        <taxon>Agaricomycotina</taxon>
        <taxon>Agaricomycetes</taxon>
        <taxon>Auriculariales</taxon>
        <taxon>Exidiaceae</taxon>
        <taxon>Exidia</taxon>
    </lineage>
</organism>
<dbReference type="InParanoid" id="A0A165HEC0"/>
<dbReference type="GO" id="GO:0051301">
    <property type="term" value="P:cell division"/>
    <property type="evidence" value="ECO:0007669"/>
    <property type="project" value="UniProtKB-KW"/>
</dbReference>
<dbReference type="InterPro" id="IPR051374">
    <property type="entry name" value="Ataxin-10/CTR86_families"/>
</dbReference>
<sequence>MYDVEPITPAQTTFLKLLDAYLQTRKGVPDTATYAFLVTAARSLLSYCQSSLRAALDASVEPGSGRSIIPQRDASVPPATDARLPKVCEAVVLVCQCLVVLLLQEEETSARVLKPALLEDGTLELQIDTMRLLDAFLPRVSLHAAPNTDLSGFAYVKRDLVRVLGTLAYEDRDVQDRIRAAGGVQVVLNLCVEDARNPYLREHAILALRNLLKDNTENQQILEELKLTGVEDASGILRDVRRGARP</sequence>
<evidence type="ECO:0000259" key="7">
    <source>
        <dbReference type="Pfam" id="PF09759"/>
    </source>
</evidence>
<evidence type="ECO:0000256" key="5">
    <source>
        <dbReference type="ARBA" id="ARBA00044801"/>
    </source>
</evidence>
<keyword evidence="3" id="KW-0131">Cell cycle</keyword>
<dbReference type="PANTHER" id="PTHR13255:SF0">
    <property type="entry name" value="ATAXIN-10"/>
    <property type="match status" value="1"/>
</dbReference>
<evidence type="ECO:0000256" key="3">
    <source>
        <dbReference type="ARBA" id="ARBA00023306"/>
    </source>
</evidence>
<proteinExistence type="inferred from homology"/>
<dbReference type="InterPro" id="IPR019156">
    <property type="entry name" value="Ataxin-10_domain"/>
</dbReference>
<evidence type="ECO:0000256" key="4">
    <source>
        <dbReference type="ARBA" id="ARBA00044746"/>
    </source>
</evidence>
<dbReference type="Gene3D" id="1.25.10.10">
    <property type="entry name" value="Leucine-rich Repeat Variant"/>
    <property type="match status" value="1"/>
</dbReference>
<dbReference type="SUPFAM" id="SSF48371">
    <property type="entry name" value="ARM repeat"/>
    <property type="match status" value="1"/>
</dbReference>
<gene>
    <name evidence="8" type="ORF">EXIGLDRAFT_769530</name>
</gene>